<evidence type="ECO:0000313" key="6">
    <source>
        <dbReference type="EMBL" id="GGE12864.1"/>
    </source>
</evidence>
<dbReference type="InterPro" id="IPR010982">
    <property type="entry name" value="Lambda_DNA-bd_dom_sf"/>
</dbReference>
<sequence length="336" mass="35823">MTVSRVINGHTNVRAATRDAVNLAIAALNYAPNPAARSLAGAGRARIGLLYSNPSAGFLSELLVGSLDGASRSDVQIIIEKCELGDHEMEVTQRLIDGGIDGVVLPSPLCESDAIIELLVAAGVPTVAVATSRSLDKILTIRIDDRDAALTMMRHVMALGHRRIGFISGNPNVTASADRLEGYRAALAEAGVAPDETLIAQGLYTYRSGLDAAEQLLGLADPPSAIFASNDDMAAATVAVAHRRGMDVPGDLTVCGFDDTTLSTAIWPELTTIHQPIADMARGAIELLVSQIRRSKDAEPINPHRLFDFTLIRRQSDAAPRQRPRASRPAPERQRS</sequence>
<evidence type="ECO:0000256" key="3">
    <source>
        <dbReference type="ARBA" id="ARBA00023163"/>
    </source>
</evidence>
<dbReference type="EMBL" id="BMJM01000006">
    <property type="protein sequence ID" value="GGE12864.1"/>
    <property type="molecule type" value="Genomic_DNA"/>
</dbReference>
<dbReference type="CDD" id="cd01392">
    <property type="entry name" value="HTH_LacI"/>
    <property type="match status" value="1"/>
</dbReference>
<feature type="domain" description="HTH lacI-type" evidence="5">
    <location>
        <begin position="1"/>
        <end position="41"/>
    </location>
</feature>
<comment type="caution">
    <text evidence="6">The sequence shown here is derived from an EMBL/GenBank/DDBJ whole genome shotgun (WGS) entry which is preliminary data.</text>
</comment>
<reference evidence="6" key="1">
    <citation type="journal article" date="2014" name="Int. J. Syst. Evol. Microbiol.">
        <title>Complete genome sequence of Corynebacterium casei LMG S-19264T (=DSM 44701T), isolated from a smear-ripened cheese.</title>
        <authorList>
            <consortium name="US DOE Joint Genome Institute (JGI-PGF)"/>
            <person name="Walter F."/>
            <person name="Albersmeier A."/>
            <person name="Kalinowski J."/>
            <person name="Ruckert C."/>
        </authorList>
    </citation>
    <scope>NUCLEOTIDE SEQUENCE</scope>
    <source>
        <strain evidence="6">CGMCC 1.15519</strain>
    </source>
</reference>
<dbReference type="GO" id="GO:0000976">
    <property type="term" value="F:transcription cis-regulatory region binding"/>
    <property type="evidence" value="ECO:0007669"/>
    <property type="project" value="TreeGrafter"/>
</dbReference>
<feature type="region of interest" description="Disordered" evidence="4">
    <location>
        <begin position="312"/>
        <end position="336"/>
    </location>
</feature>
<evidence type="ECO:0000259" key="5">
    <source>
        <dbReference type="PROSITE" id="PS50932"/>
    </source>
</evidence>
<dbReference type="SUPFAM" id="SSF53822">
    <property type="entry name" value="Periplasmic binding protein-like I"/>
    <property type="match status" value="1"/>
</dbReference>
<dbReference type="PROSITE" id="PS50932">
    <property type="entry name" value="HTH_LACI_2"/>
    <property type="match status" value="1"/>
</dbReference>
<dbReference type="InterPro" id="IPR028082">
    <property type="entry name" value="Peripla_BP_I"/>
</dbReference>
<accession>A0A916ZT31</accession>
<keyword evidence="3" id="KW-0804">Transcription</keyword>
<protein>
    <submittedName>
        <fullName evidence="6">LacI family transcriptional regulator</fullName>
    </submittedName>
</protein>
<dbReference type="AlphaFoldDB" id="A0A916ZT31"/>
<reference evidence="6" key="2">
    <citation type="submission" date="2020-09" db="EMBL/GenBank/DDBJ databases">
        <authorList>
            <person name="Sun Q."/>
            <person name="Zhou Y."/>
        </authorList>
    </citation>
    <scope>NUCLEOTIDE SEQUENCE</scope>
    <source>
        <strain evidence="6">CGMCC 1.15519</strain>
    </source>
</reference>
<dbReference type="SMART" id="SM00354">
    <property type="entry name" value="HTH_LACI"/>
    <property type="match status" value="1"/>
</dbReference>
<dbReference type="GO" id="GO:0003700">
    <property type="term" value="F:DNA-binding transcription factor activity"/>
    <property type="evidence" value="ECO:0007669"/>
    <property type="project" value="TreeGrafter"/>
</dbReference>
<dbReference type="Pfam" id="PF00356">
    <property type="entry name" value="LacI"/>
    <property type="match status" value="1"/>
</dbReference>
<keyword evidence="2" id="KW-0238">DNA-binding</keyword>
<dbReference type="PANTHER" id="PTHR30146:SF153">
    <property type="entry name" value="LACTOSE OPERON REPRESSOR"/>
    <property type="match status" value="1"/>
</dbReference>
<dbReference type="Pfam" id="PF13377">
    <property type="entry name" value="Peripla_BP_3"/>
    <property type="match status" value="1"/>
</dbReference>
<evidence type="ECO:0000256" key="1">
    <source>
        <dbReference type="ARBA" id="ARBA00023015"/>
    </source>
</evidence>
<dbReference type="Gene3D" id="1.10.260.40">
    <property type="entry name" value="lambda repressor-like DNA-binding domains"/>
    <property type="match status" value="1"/>
</dbReference>
<dbReference type="Gene3D" id="3.40.50.2300">
    <property type="match status" value="2"/>
</dbReference>
<proteinExistence type="predicted"/>
<keyword evidence="1" id="KW-0805">Transcription regulation</keyword>
<keyword evidence="7" id="KW-1185">Reference proteome</keyword>
<organism evidence="6 7">
    <name type="scientific">Sandarakinorhabdus glacialis</name>
    <dbReference type="NCBI Taxonomy" id="1614636"/>
    <lineage>
        <taxon>Bacteria</taxon>
        <taxon>Pseudomonadati</taxon>
        <taxon>Pseudomonadota</taxon>
        <taxon>Alphaproteobacteria</taxon>
        <taxon>Sphingomonadales</taxon>
        <taxon>Sphingosinicellaceae</taxon>
        <taxon>Sandarakinorhabdus</taxon>
    </lineage>
</organism>
<evidence type="ECO:0000256" key="2">
    <source>
        <dbReference type="ARBA" id="ARBA00023125"/>
    </source>
</evidence>
<evidence type="ECO:0000256" key="4">
    <source>
        <dbReference type="SAM" id="MobiDB-lite"/>
    </source>
</evidence>
<dbReference type="InterPro" id="IPR046335">
    <property type="entry name" value="LacI/GalR-like_sensor"/>
</dbReference>
<dbReference type="PANTHER" id="PTHR30146">
    <property type="entry name" value="LACI-RELATED TRANSCRIPTIONAL REPRESSOR"/>
    <property type="match status" value="1"/>
</dbReference>
<dbReference type="SUPFAM" id="SSF47413">
    <property type="entry name" value="lambda repressor-like DNA-binding domains"/>
    <property type="match status" value="1"/>
</dbReference>
<dbReference type="Proteomes" id="UP000635071">
    <property type="component" value="Unassembled WGS sequence"/>
</dbReference>
<name>A0A916ZT31_9SPHN</name>
<gene>
    <name evidence="6" type="primary">xylR</name>
    <name evidence="6" type="ORF">GCM10011529_19060</name>
</gene>
<evidence type="ECO:0000313" key="7">
    <source>
        <dbReference type="Proteomes" id="UP000635071"/>
    </source>
</evidence>
<dbReference type="InterPro" id="IPR000843">
    <property type="entry name" value="HTH_LacI"/>
</dbReference>
<dbReference type="CDD" id="cd01545">
    <property type="entry name" value="PBP1_SalR"/>
    <property type="match status" value="1"/>
</dbReference>